<dbReference type="RefSeq" id="WP_103683227.1">
    <property type="nucleotide sequence ID" value="NZ_PQGG01000009.1"/>
</dbReference>
<dbReference type="GO" id="GO:0045893">
    <property type="term" value="P:positive regulation of DNA-templated transcription"/>
    <property type="evidence" value="ECO:0007669"/>
    <property type="project" value="InterPro"/>
</dbReference>
<dbReference type="EMBL" id="PQGG01000009">
    <property type="protein sequence ID" value="POP54028.1"/>
    <property type="molecule type" value="Genomic_DNA"/>
</dbReference>
<sequence>MFISGKDLSPRSKFVFANLTIFSHPSFQNFRVRPDLKLLLVIIFLYLYAGSLNIAYANLNEPHSIENEILTLFPRATRPPELDPESQIWSVYQLNEIIGYAYESNHFVDFKGFSGERINILIGLDIDGRFSDLKILHHHEPIFLHGLGPKPLRAFLDQYPQHTLSERIMFGGRKTGQMEDRHNTYFDGVTKATVSIIVINDTILSSAREVARRVLPAFAQQAPASVRTELFKELNWQELLNLEFVKHWSLGISDFEDQLGQSLSSYPSEQLDLSYDHTQIYYAYLNAPSIGRNLLGDADYAKLMAKLSDGEQAILIMSEGFYDYLGEEFRPGTIPERISLEQHNLPITLRDINFFDSSMATLPKGAPDLDNLRIFKIRPQAGFDPSAAMQMVLSIKLDRNHLVHDNIIVKSEYQLPSELFNKIDTANISKPEAMWVKIWKGRLTDIAILTLSLIILSIAFIMQRRLVMNSRRFLWFRRGFLLFTLMYIGFYAQGQLSIVNLIALLVGALNGFDIHVFLLDPIIFILLSYTALSLILWGRGLFCGWLCPFGVMQEFLANIAAKLNITQWNIRSNTHQRMLKFKYFILITLLVLAPYSLTAAEKMAEIEPFKTAVTLAFIREWPFVIYAVIILGLGLFVHKFYCRYLCPLGAALAIMGKFHRFKWLDRRQECGTPCQLCKHRCGVDAIKKTGDIDYEECIQCLECVVILQDPQQCAATMSANKKAKRHTPEVIEPVRIVQGK</sequence>
<comment type="subcellular location">
    <subcellularLocation>
        <location evidence="1">Cell membrane</location>
    </subcellularLocation>
</comment>
<organism evidence="6 7">
    <name type="scientific">Zhongshania marina</name>
    <dbReference type="NCBI Taxonomy" id="2304603"/>
    <lineage>
        <taxon>Bacteria</taxon>
        <taxon>Pseudomonadati</taxon>
        <taxon>Pseudomonadota</taxon>
        <taxon>Gammaproteobacteria</taxon>
        <taxon>Cellvibrionales</taxon>
        <taxon>Spongiibacteraceae</taxon>
        <taxon>Zhongshania</taxon>
    </lineage>
</organism>
<accession>A0A2S4HJ74</accession>
<dbReference type="OrthoDB" id="9806398at2"/>
<name>A0A2S4HJ74_9GAMM</name>
<evidence type="ECO:0000256" key="2">
    <source>
        <dbReference type="ARBA" id="ARBA00022475"/>
    </source>
</evidence>
<evidence type="ECO:0000256" key="4">
    <source>
        <dbReference type="SAM" id="Phobius"/>
    </source>
</evidence>
<evidence type="ECO:0000313" key="6">
    <source>
        <dbReference type="EMBL" id="POP54028.1"/>
    </source>
</evidence>
<dbReference type="GO" id="GO:0005886">
    <property type="term" value="C:plasma membrane"/>
    <property type="evidence" value="ECO:0007669"/>
    <property type="project" value="UniProtKB-SubCell"/>
</dbReference>
<feature type="domain" description="FMN-binding" evidence="5">
    <location>
        <begin position="112"/>
        <end position="210"/>
    </location>
</feature>
<dbReference type="SUPFAM" id="SSF54862">
    <property type="entry name" value="4Fe-4S ferredoxins"/>
    <property type="match status" value="1"/>
</dbReference>
<keyword evidence="4" id="KW-1133">Transmembrane helix</keyword>
<feature type="transmembrane region" description="Helical" evidence="4">
    <location>
        <begin position="38"/>
        <end position="59"/>
    </location>
</feature>
<dbReference type="InterPro" id="IPR007329">
    <property type="entry name" value="FMN-bd"/>
</dbReference>
<dbReference type="PIRSF" id="PIRSF036354">
    <property type="entry name" value="NosR"/>
    <property type="match status" value="1"/>
</dbReference>
<feature type="transmembrane region" description="Helical" evidence="4">
    <location>
        <begin position="446"/>
        <end position="467"/>
    </location>
</feature>
<dbReference type="Pfam" id="PF12801">
    <property type="entry name" value="Fer4_5"/>
    <property type="match status" value="2"/>
</dbReference>
<dbReference type="PANTHER" id="PTHR30224">
    <property type="entry name" value="ELECTRON TRANSPORT PROTEIN"/>
    <property type="match status" value="1"/>
</dbReference>
<comment type="caution">
    <text evidence="6">The sequence shown here is derived from an EMBL/GenBank/DDBJ whole genome shotgun (WGS) entry which is preliminary data.</text>
</comment>
<dbReference type="InterPro" id="IPR011399">
    <property type="entry name" value="NosR"/>
</dbReference>
<feature type="transmembrane region" description="Helical" evidence="4">
    <location>
        <begin position="581"/>
        <end position="600"/>
    </location>
</feature>
<dbReference type="InterPro" id="IPR017896">
    <property type="entry name" value="4Fe4S_Fe-S-bd"/>
</dbReference>
<keyword evidence="3 4" id="KW-0472">Membrane</keyword>
<keyword evidence="2" id="KW-1003">Cell membrane</keyword>
<protein>
    <submittedName>
        <fullName evidence="6">Ferredoxin</fullName>
    </submittedName>
</protein>
<gene>
    <name evidence="6" type="ORF">C0068_04110</name>
</gene>
<reference evidence="6" key="1">
    <citation type="submission" date="2018-01" db="EMBL/GenBank/DDBJ databases">
        <authorList>
            <person name="Yu X.-D."/>
        </authorList>
    </citation>
    <scope>NUCLEOTIDE SEQUENCE</scope>
    <source>
        <strain evidence="6">ZX-21</strain>
    </source>
</reference>
<dbReference type="InterPro" id="IPR052378">
    <property type="entry name" value="NosR_regulator"/>
</dbReference>
<dbReference type="Proteomes" id="UP000237222">
    <property type="component" value="Unassembled WGS sequence"/>
</dbReference>
<keyword evidence="4" id="KW-0812">Transmembrane</keyword>
<evidence type="ECO:0000256" key="3">
    <source>
        <dbReference type="ARBA" id="ARBA00023136"/>
    </source>
</evidence>
<evidence type="ECO:0000259" key="5">
    <source>
        <dbReference type="SMART" id="SM00900"/>
    </source>
</evidence>
<dbReference type="PANTHER" id="PTHR30224:SF4">
    <property type="entry name" value="ELECTRON TRANSPORT PROTEIN YCCM-RELATED"/>
    <property type="match status" value="1"/>
</dbReference>
<feature type="transmembrane region" description="Helical" evidence="4">
    <location>
        <begin position="514"/>
        <end position="535"/>
    </location>
</feature>
<feature type="transmembrane region" description="Helical" evidence="4">
    <location>
        <begin position="621"/>
        <end position="641"/>
    </location>
</feature>
<dbReference type="GO" id="GO:0010181">
    <property type="term" value="F:FMN binding"/>
    <property type="evidence" value="ECO:0007669"/>
    <property type="project" value="InterPro"/>
</dbReference>
<evidence type="ECO:0000313" key="7">
    <source>
        <dbReference type="Proteomes" id="UP000237222"/>
    </source>
</evidence>
<dbReference type="SMART" id="SM00900">
    <property type="entry name" value="FMN_bind"/>
    <property type="match status" value="1"/>
</dbReference>
<proteinExistence type="predicted"/>
<dbReference type="AlphaFoldDB" id="A0A2S4HJ74"/>
<dbReference type="GO" id="GO:0003677">
    <property type="term" value="F:DNA binding"/>
    <property type="evidence" value="ECO:0007669"/>
    <property type="project" value="InterPro"/>
</dbReference>
<evidence type="ECO:0000256" key="1">
    <source>
        <dbReference type="ARBA" id="ARBA00004236"/>
    </source>
</evidence>
<feature type="transmembrane region" description="Helical" evidence="4">
    <location>
        <begin position="479"/>
        <end position="508"/>
    </location>
</feature>